<sequence>MPVKYPKAPFEPRRYLETFEGKNGEVETEIKFLSLGSDDWDRRVIVRRRELVPEEEAKLPWHKPPLEMYRRVTEAIHGLDMIKASDIIYGVNFQEGDKILVCLSGGKDSLSLLHILHFYQMRCRRNKSTNFELGAITVDPGSSAYNPRPMIEYCRSLNIDYFYEEQDIIGHARKIENLRSICAYCSRMKRGRLAAAAHLHGWNVLAMGQHLDDIVER</sequence>
<dbReference type="Proteomes" id="UP000270094">
    <property type="component" value="Unassembled WGS sequence"/>
</dbReference>
<name>A0A3P7LRT2_STRVU</name>
<proteinExistence type="predicted"/>
<organism evidence="2 3">
    <name type="scientific">Strongylus vulgaris</name>
    <name type="common">Blood worm</name>
    <dbReference type="NCBI Taxonomy" id="40348"/>
    <lineage>
        <taxon>Eukaryota</taxon>
        <taxon>Metazoa</taxon>
        <taxon>Ecdysozoa</taxon>
        <taxon>Nematoda</taxon>
        <taxon>Chromadorea</taxon>
        <taxon>Rhabditida</taxon>
        <taxon>Rhabditina</taxon>
        <taxon>Rhabditomorpha</taxon>
        <taxon>Strongyloidea</taxon>
        <taxon>Strongylidae</taxon>
        <taxon>Strongylus</taxon>
    </lineage>
</organism>
<dbReference type="InterPro" id="IPR011063">
    <property type="entry name" value="TilS/TtcA_N"/>
</dbReference>
<dbReference type="EMBL" id="UYYB01114734">
    <property type="protein sequence ID" value="VDM81832.1"/>
    <property type="molecule type" value="Genomic_DNA"/>
</dbReference>
<evidence type="ECO:0000313" key="2">
    <source>
        <dbReference type="EMBL" id="VDM81832.1"/>
    </source>
</evidence>
<evidence type="ECO:0000259" key="1">
    <source>
        <dbReference type="Pfam" id="PF01171"/>
    </source>
</evidence>
<dbReference type="PANTHER" id="PTHR43686:SF1">
    <property type="entry name" value="AMINOTRAN_5 DOMAIN-CONTAINING PROTEIN"/>
    <property type="match status" value="1"/>
</dbReference>
<accession>A0A3P7LRT2</accession>
<keyword evidence="3" id="KW-1185">Reference proteome</keyword>
<evidence type="ECO:0000313" key="3">
    <source>
        <dbReference type="Proteomes" id="UP000270094"/>
    </source>
</evidence>
<dbReference type="Gene3D" id="3.40.50.620">
    <property type="entry name" value="HUPs"/>
    <property type="match status" value="1"/>
</dbReference>
<dbReference type="AlphaFoldDB" id="A0A3P7LRT2"/>
<dbReference type="InterPro" id="IPR014729">
    <property type="entry name" value="Rossmann-like_a/b/a_fold"/>
</dbReference>
<feature type="domain" description="tRNA(Ile)-lysidine/2-thiocytidine synthase N-terminal" evidence="1">
    <location>
        <begin position="98"/>
        <end position="216"/>
    </location>
</feature>
<gene>
    <name evidence="2" type="ORF">SVUK_LOCUS16830</name>
</gene>
<protein>
    <recommendedName>
        <fullName evidence="1">tRNA(Ile)-lysidine/2-thiocytidine synthase N-terminal domain-containing protein</fullName>
    </recommendedName>
</protein>
<dbReference type="OrthoDB" id="420046at2759"/>
<dbReference type="Pfam" id="PF01171">
    <property type="entry name" value="ATP_bind_3"/>
    <property type="match status" value="1"/>
</dbReference>
<dbReference type="SUPFAM" id="SSF52402">
    <property type="entry name" value="Adenine nucleotide alpha hydrolases-like"/>
    <property type="match status" value="1"/>
</dbReference>
<reference evidence="2 3" key="1">
    <citation type="submission" date="2018-11" db="EMBL/GenBank/DDBJ databases">
        <authorList>
            <consortium name="Pathogen Informatics"/>
        </authorList>
    </citation>
    <scope>NUCLEOTIDE SEQUENCE [LARGE SCALE GENOMIC DNA]</scope>
</reference>
<dbReference type="PANTHER" id="PTHR43686">
    <property type="entry name" value="SULFURTRANSFERASE-RELATED"/>
    <property type="match status" value="1"/>
</dbReference>